<dbReference type="STRING" id="452637.Oter_3820"/>
<gene>
    <name evidence="2" type="ordered locus">Oter_3820</name>
</gene>
<evidence type="ECO:0000256" key="1">
    <source>
        <dbReference type="SAM" id="Phobius"/>
    </source>
</evidence>
<keyword evidence="3" id="KW-1185">Reference proteome</keyword>
<dbReference type="EMBL" id="CP001032">
    <property type="protein sequence ID" value="ACB77095.1"/>
    <property type="molecule type" value="Genomic_DNA"/>
</dbReference>
<name>B1ZZ23_OPITP</name>
<proteinExistence type="predicted"/>
<dbReference type="KEGG" id="ote:Oter_3820"/>
<dbReference type="RefSeq" id="WP_012376624.1">
    <property type="nucleotide sequence ID" value="NC_010571.1"/>
</dbReference>
<keyword evidence="1" id="KW-0472">Membrane</keyword>
<protein>
    <submittedName>
        <fullName evidence="2">Uncharacterized protein</fullName>
    </submittedName>
</protein>
<dbReference type="OrthoDB" id="192813at2"/>
<sequence length="221" mass="23668">MNKKLERELHGPSWTEVILGAVLSLLLGVVLAAVYLVLKPVAAVKELPKEPATDVVYYLEGTRDLTKARQAAAKQKAFVQGGSVVLNEDELNTLLGLTPAVAKSEAEAAAAEKTITPGTPNFRIRDNVLQIGVPVQIKVLGFAQNVIVQARGGFAQRGDRWVFDPTEFYVGSCPLQRLPAVEGMLVKQVMAGATIPEDVAAAWQRLTGVAVEGSALRLTVE</sequence>
<organism evidence="2 3">
    <name type="scientific">Opitutus terrae (strain DSM 11246 / JCM 15787 / PB90-1)</name>
    <dbReference type="NCBI Taxonomy" id="452637"/>
    <lineage>
        <taxon>Bacteria</taxon>
        <taxon>Pseudomonadati</taxon>
        <taxon>Verrucomicrobiota</taxon>
        <taxon>Opitutia</taxon>
        <taxon>Opitutales</taxon>
        <taxon>Opitutaceae</taxon>
        <taxon>Opitutus</taxon>
    </lineage>
</organism>
<dbReference type="Proteomes" id="UP000007013">
    <property type="component" value="Chromosome"/>
</dbReference>
<reference evidence="2 3" key="1">
    <citation type="journal article" date="2011" name="J. Bacteriol.">
        <title>Genome sequence of the verrucomicrobium Opitutus terrae PB90-1, an abundant inhabitant of rice paddy soil ecosystems.</title>
        <authorList>
            <person name="van Passel M.W."/>
            <person name="Kant R."/>
            <person name="Palva A."/>
            <person name="Copeland A."/>
            <person name="Lucas S."/>
            <person name="Lapidus A."/>
            <person name="Glavina del Rio T."/>
            <person name="Pitluck S."/>
            <person name="Goltsman E."/>
            <person name="Clum A."/>
            <person name="Sun H."/>
            <person name="Schmutz J."/>
            <person name="Larimer F.W."/>
            <person name="Land M.L."/>
            <person name="Hauser L."/>
            <person name="Kyrpides N."/>
            <person name="Mikhailova N."/>
            <person name="Richardson P.P."/>
            <person name="Janssen P.H."/>
            <person name="de Vos W.M."/>
            <person name="Smidt H."/>
        </authorList>
    </citation>
    <scope>NUCLEOTIDE SEQUENCE [LARGE SCALE GENOMIC DNA]</scope>
    <source>
        <strain evidence="3">DSM 11246 / JCM 15787 / PB90-1</strain>
    </source>
</reference>
<dbReference type="eggNOG" id="ENOG5031P9S">
    <property type="taxonomic scope" value="Bacteria"/>
</dbReference>
<accession>B1ZZ23</accession>
<keyword evidence="1" id="KW-1133">Transmembrane helix</keyword>
<dbReference type="HOGENOM" id="CLU_1249576_0_0_0"/>
<dbReference type="AlphaFoldDB" id="B1ZZ23"/>
<evidence type="ECO:0000313" key="2">
    <source>
        <dbReference type="EMBL" id="ACB77095.1"/>
    </source>
</evidence>
<keyword evidence="1" id="KW-0812">Transmembrane</keyword>
<evidence type="ECO:0000313" key="3">
    <source>
        <dbReference type="Proteomes" id="UP000007013"/>
    </source>
</evidence>
<feature type="transmembrane region" description="Helical" evidence="1">
    <location>
        <begin position="17"/>
        <end position="38"/>
    </location>
</feature>